<dbReference type="InterPro" id="IPR037272">
    <property type="entry name" value="SNS_sf"/>
</dbReference>
<dbReference type="InterPro" id="IPR000175">
    <property type="entry name" value="Na/ntran_symport"/>
</dbReference>
<evidence type="ECO:0000256" key="2">
    <source>
        <dbReference type="ARBA" id="ARBA00022448"/>
    </source>
</evidence>
<reference evidence="6 7" key="1">
    <citation type="submission" date="2015-11" db="EMBL/GenBank/DDBJ databases">
        <authorList>
            <person name="Varghese N."/>
        </authorList>
    </citation>
    <scope>NUCLEOTIDE SEQUENCE [LARGE SCALE GENOMIC DNA]</scope>
    <source>
        <strain evidence="6 7">JGI-24</strain>
    </source>
</reference>
<proteinExistence type="predicted"/>
<keyword evidence="4" id="KW-1133">Transmembrane helix</keyword>
<evidence type="ECO:0000256" key="4">
    <source>
        <dbReference type="ARBA" id="ARBA00022989"/>
    </source>
</evidence>
<dbReference type="AlphaFoldDB" id="A0A656CXE8"/>
<gene>
    <name evidence="6" type="ORF">JGI24_01823</name>
</gene>
<dbReference type="PROSITE" id="PS50267">
    <property type="entry name" value="NA_NEUROTRAN_SYMP_3"/>
    <property type="match status" value="1"/>
</dbReference>
<keyword evidence="7" id="KW-1185">Reference proteome</keyword>
<dbReference type="EMBL" id="CZVU01000156">
    <property type="protein sequence ID" value="CUT06037.1"/>
    <property type="molecule type" value="Genomic_DNA"/>
</dbReference>
<accession>A0A656CXE8</accession>
<evidence type="ECO:0000256" key="1">
    <source>
        <dbReference type="ARBA" id="ARBA00004141"/>
    </source>
</evidence>
<evidence type="ECO:0000256" key="5">
    <source>
        <dbReference type="ARBA" id="ARBA00023136"/>
    </source>
</evidence>
<dbReference type="OrthoDB" id="9762833at2"/>
<dbReference type="Proteomes" id="UP000243065">
    <property type="component" value="Unassembled WGS sequence"/>
</dbReference>
<dbReference type="PANTHER" id="PTHR42948:SF1">
    <property type="entry name" value="TRANSPORTER"/>
    <property type="match status" value="1"/>
</dbReference>
<sequence length="518" mass="58069">MAKRERWGTRIGLILAMAGNAVGLGNFLRFPVQAAQNGGGAFMIPYFVAFLLLGIPLMWVEWAIGRYGGKFGHGSAPGMFDAMWKAPISKYLGALGLFISTVIMVYYTYIESWTLAFSFFSITKAYFGETTFDAMRSFLQSYQGIEKNYFQSILPAYFFMCVTLFINFFILYRGISRGIEMLAKIAMPTLFLFAIILVIRVVTLGTPDPVNHPDWNVESGFAFIWNPDFSKLGDAKIWLAAAGQIFFTLSVGMGTLQAYASYLRESDDIALSGLSTASTNEFVEVILGASIAIPVAAAFFGIETTQEIAKGGAFNLGFVSMPIIFQKLPFGEFFGFLWFLLLFFAGITSSVAMAQPLIAFLKEEFGISHGRATALIGFSVFVAIQFVVFFLKHGFLDEMDYWAGTFGLVLFALFEIIIFAWIFGMDKGWAEITKGADIKIPRIFYYIIKYITPLYLLFIMINWLVQDAIPTFLMKDVEPEDVPYRWGARALMFLIFTIIILMVKTAWAKRANKMGVVK</sequence>
<evidence type="ECO:0000313" key="7">
    <source>
        <dbReference type="Proteomes" id="UP000243065"/>
    </source>
</evidence>
<dbReference type="RefSeq" id="WP_072151028.1">
    <property type="nucleotide sequence ID" value="NZ_CZVH01000017.1"/>
</dbReference>
<keyword evidence="5" id="KW-0472">Membrane</keyword>
<dbReference type="GO" id="GO:0016020">
    <property type="term" value="C:membrane"/>
    <property type="evidence" value="ECO:0007669"/>
    <property type="project" value="UniProtKB-SubCell"/>
</dbReference>
<keyword evidence="3" id="KW-0812">Transmembrane</keyword>
<evidence type="ECO:0000256" key="3">
    <source>
        <dbReference type="ARBA" id="ARBA00022692"/>
    </source>
</evidence>
<comment type="subcellular location">
    <subcellularLocation>
        <location evidence="1">Membrane</location>
        <topology evidence="1">Multi-pass membrane protein</topology>
    </subcellularLocation>
</comment>
<dbReference type="PANTHER" id="PTHR42948">
    <property type="entry name" value="TRANSPORTER"/>
    <property type="match status" value="1"/>
</dbReference>
<dbReference type="PRINTS" id="PR00176">
    <property type="entry name" value="NANEUSMPORT"/>
</dbReference>
<evidence type="ECO:0000313" key="6">
    <source>
        <dbReference type="EMBL" id="CUT06037.1"/>
    </source>
</evidence>
<name>A0A656CXE8_KRYT1</name>
<dbReference type="SUPFAM" id="SSF161070">
    <property type="entry name" value="SNF-like"/>
    <property type="match status" value="1"/>
</dbReference>
<keyword evidence="2" id="KW-0813">Transport</keyword>
<protein>
    <submittedName>
        <fullName evidence="6">Na+-dependent transporter, SNF family</fullName>
    </submittedName>
</protein>
<dbReference type="Pfam" id="PF00209">
    <property type="entry name" value="SNF"/>
    <property type="match status" value="2"/>
</dbReference>
<organism evidence="6 7">
    <name type="scientific">Kryptobacter tengchongensis</name>
    <dbReference type="NCBI Taxonomy" id="1643429"/>
    <lineage>
        <taxon>Bacteria</taxon>
        <taxon>Pseudomonadati</taxon>
        <taxon>Candidatus Kryptoniota</taxon>
        <taxon>Candidatus Kryptobacter</taxon>
    </lineage>
</organism>
<dbReference type="NCBIfam" id="NF037979">
    <property type="entry name" value="Na_transp"/>
    <property type="match status" value="1"/>
</dbReference>